<keyword evidence="5" id="KW-1003">Cell membrane</keyword>
<sequence length="465" mass="50100">MTAEKQNQGSNPLGWEKIPALLRQFAVPSIIAMVVSSLYNIVDQIFIGQGVGYLGNAATNVAFPITTICLALTLLIGIGGAANFSLELGRGNDAQAEKTVGTVVWMAAIVGVTLAAVVESAMTPMLYAFGATKTVLPYAQSYVRFTGLGLPFLLLTNVMSNMIRADGSPKYSMMFMVVGAVTNTILDPIFIFGLHLGVAGAAMATALSQVLSCIIAVRYLFQYKTVQLTRASFARPNLWDCGRIAMLGMSNSLNQVLFALVQVILNHSLTHYGALSIYGTDIPLSGAGICMKVNAIVIGVFVGLAQGSQPILGFNYGARQYGRVKATFKLAVEYSFIISVIAFVAFQFFPKTIVSLFGAADNRLYMRFTVLFMRTFLCTVLINGVQLLSSNFFSAIGKPARGIVLSLSRQVLFLIPMILILPLKWGIVGIMWSAPVADLASFVLSLVLDRIEFRKMDQLSAGAIL</sequence>
<dbReference type="Proteomes" id="UP000004754">
    <property type="component" value="Unassembled WGS sequence"/>
</dbReference>
<dbReference type="GO" id="GO:0042910">
    <property type="term" value="F:xenobiotic transmembrane transporter activity"/>
    <property type="evidence" value="ECO:0007669"/>
    <property type="project" value="InterPro"/>
</dbReference>
<evidence type="ECO:0000256" key="9">
    <source>
        <dbReference type="ARBA" id="ARBA00023251"/>
    </source>
</evidence>
<evidence type="ECO:0000256" key="1">
    <source>
        <dbReference type="ARBA" id="ARBA00004651"/>
    </source>
</evidence>
<dbReference type="RefSeq" id="WP_006598417.1">
    <property type="nucleotide sequence ID" value="NZ_GL622359.1"/>
</dbReference>
<evidence type="ECO:0000313" key="12">
    <source>
        <dbReference type="Proteomes" id="UP000004754"/>
    </source>
</evidence>
<feature type="transmembrane region" description="Helical" evidence="10">
    <location>
        <begin position="285"/>
        <end position="305"/>
    </location>
</feature>
<evidence type="ECO:0000256" key="7">
    <source>
        <dbReference type="ARBA" id="ARBA00022989"/>
    </source>
</evidence>
<dbReference type="CDD" id="cd13143">
    <property type="entry name" value="MATE_MepA_like"/>
    <property type="match status" value="1"/>
</dbReference>
<dbReference type="PANTHER" id="PTHR43823">
    <property type="entry name" value="SPORULATION PROTEIN YKVU"/>
    <property type="match status" value="1"/>
</dbReference>
<keyword evidence="7 10" id="KW-1133">Transmembrane helix</keyword>
<feature type="transmembrane region" description="Helical" evidence="10">
    <location>
        <begin position="368"/>
        <end position="388"/>
    </location>
</feature>
<proteinExistence type="inferred from homology"/>
<reference evidence="11 12" key="1">
    <citation type="submission" date="2010-12" db="EMBL/GenBank/DDBJ databases">
        <authorList>
            <person name="Muzny D."/>
            <person name="Qin X."/>
            <person name="Deng J."/>
            <person name="Jiang H."/>
            <person name="Liu Y."/>
            <person name="Qu J."/>
            <person name="Song X.-Z."/>
            <person name="Zhang L."/>
            <person name="Thornton R."/>
            <person name="Coyle M."/>
            <person name="Francisco L."/>
            <person name="Jackson L."/>
            <person name="Javaid M."/>
            <person name="Korchina V."/>
            <person name="Kovar C."/>
            <person name="Mata R."/>
            <person name="Mathew T."/>
            <person name="Ngo R."/>
            <person name="Nguyen L."/>
            <person name="Nguyen N."/>
            <person name="Okwuonu G."/>
            <person name="Ongeri F."/>
            <person name="Pham C."/>
            <person name="Simmons D."/>
            <person name="Wilczek-Boney K."/>
            <person name="Hale W."/>
            <person name="Jakkamsetti A."/>
            <person name="Pham P."/>
            <person name="Ruth R."/>
            <person name="San Lucas F."/>
            <person name="Warren J."/>
            <person name="Zhang J."/>
            <person name="Zhao Z."/>
            <person name="Zhou C."/>
            <person name="Zhu D."/>
            <person name="Lee S."/>
            <person name="Bess C."/>
            <person name="Blankenburg K."/>
            <person name="Forbes L."/>
            <person name="Fu Q."/>
            <person name="Gubbala S."/>
            <person name="Hirani K."/>
            <person name="Jayaseelan J.C."/>
            <person name="Lara F."/>
            <person name="Munidasa M."/>
            <person name="Palculict T."/>
            <person name="Patil S."/>
            <person name="Pu L.-L."/>
            <person name="Saada N."/>
            <person name="Tang L."/>
            <person name="Weissenberger G."/>
            <person name="Zhu Y."/>
            <person name="Hemphill L."/>
            <person name="Shang Y."/>
            <person name="Youmans B."/>
            <person name="Ayvaz T."/>
            <person name="Ross M."/>
            <person name="Santibanez J."/>
            <person name="Aqrawi P."/>
            <person name="Gross S."/>
            <person name="Joshi V."/>
            <person name="Fowler G."/>
            <person name="Nazareth L."/>
            <person name="Reid J."/>
            <person name="Worley K."/>
            <person name="Petrosino J."/>
            <person name="Highlander S."/>
            <person name="Gibbs R."/>
        </authorList>
    </citation>
    <scope>NUCLEOTIDE SEQUENCE [LARGE SCALE GENOMIC DNA]</scope>
    <source>
        <strain evidence="11 12">ATCC 23263</strain>
    </source>
</reference>
<dbReference type="STRING" id="887929.HMP0721_0993"/>
<dbReference type="NCBIfam" id="TIGR00797">
    <property type="entry name" value="matE"/>
    <property type="match status" value="1"/>
</dbReference>
<dbReference type="InterPro" id="IPR048279">
    <property type="entry name" value="MdtK-like"/>
</dbReference>
<feature type="transmembrane region" description="Helical" evidence="10">
    <location>
        <begin position="21"/>
        <end position="41"/>
    </location>
</feature>
<keyword evidence="4" id="KW-0813">Transport</keyword>
<protein>
    <recommendedName>
        <fullName evidence="3">Multidrug export protein MepA</fullName>
    </recommendedName>
</protein>
<feature type="transmembrane region" description="Helical" evidence="10">
    <location>
        <begin position="103"/>
        <end position="129"/>
    </location>
</feature>
<comment type="caution">
    <text evidence="11">The sequence shown here is derived from an EMBL/GenBank/DDBJ whole genome shotgun (WGS) entry which is preliminary data.</text>
</comment>
<dbReference type="PANTHER" id="PTHR43823:SF3">
    <property type="entry name" value="MULTIDRUG EXPORT PROTEIN MEPA"/>
    <property type="match status" value="1"/>
</dbReference>
<evidence type="ECO:0000256" key="5">
    <source>
        <dbReference type="ARBA" id="ARBA00022475"/>
    </source>
</evidence>
<dbReference type="GO" id="GO:0015297">
    <property type="term" value="F:antiporter activity"/>
    <property type="evidence" value="ECO:0007669"/>
    <property type="project" value="InterPro"/>
</dbReference>
<keyword evidence="12" id="KW-1185">Reference proteome</keyword>
<comment type="similarity">
    <text evidence="2">Belongs to the multi antimicrobial extrusion (MATE) (TC 2.A.66.1) family. MepA subfamily.</text>
</comment>
<dbReference type="Pfam" id="PF01554">
    <property type="entry name" value="MatE"/>
    <property type="match status" value="2"/>
</dbReference>
<name>E6MG60_9FIRM</name>
<dbReference type="InterPro" id="IPR045070">
    <property type="entry name" value="MATE_MepA-like"/>
</dbReference>
<dbReference type="eggNOG" id="COG0534">
    <property type="taxonomic scope" value="Bacteria"/>
</dbReference>
<dbReference type="GO" id="GO:0046677">
    <property type="term" value="P:response to antibiotic"/>
    <property type="evidence" value="ECO:0007669"/>
    <property type="project" value="UniProtKB-KW"/>
</dbReference>
<evidence type="ECO:0000256" key="3">
    <source>
        <dbReference type="ARBA" id="ARBA00022106"/>
    </source>
</evidence>
<dbReference type="AlphaFoldDB" id="E6MG60"/>
<dbReference type="PIRSF" id="PIRSF006603">
    <property type="entry name" value="DinF"/>
    <property type="match status" value="1"/>
</dbReference>
<evidence type="ECO:0000256" key="10">
    <source>
        <dbReference type="SAM" id="Phobius"/>
    </source>
</evidence>
<keyword evidence="8 10" id="KW-0472">Membrane</keyword>
<feature type="transmembrane region" description="Helical" evidence="10">
    <location>
        <begin position="198"/>
        <end position="221"/>
    </location>
</feature>
<dbReference type="HOGENOM" id="CLU_012893_0_0_9"/>
<dbReference type="InterPro" id="IPR002528">
    <property type="entry name" value="MATE_fam"/>
</dbReference>
<dbReference type="GO" id="GO:0005886">
    <property type="term" value="C:plasma membrane"/>
    <property type="evidence" value="ECO:0007669"/>
    <property type="project" value="UniProtKB-SubCell"/>
</dbReference>
<evidence type="ECO:0000256" key="2">
    <source>
        <dbReference type="ARBA" id="ARBA00008417"/>
    </source>
</evidence>
<gene>
    <name evidence="11" type="ORF">HMP0721_0993</name>
</gene>
<accession>E6MG60</accession>
<evidence type="ECO:0000256" key="4">
    <source>
        <dbReference type="ARBA" id="ARBA00022448"/>
    </source>
</evidence>
<feature type="transmembrane region" description="Helical" evidence="10">
    <location>
        <begin position="171"/>
        <end position="192"/>
    </location>
</feature>
<feature type="transmembrane region" description="Helical" evidence="10">
    <location>
        <begin position="326"/>
        <end position="348"/>
    </location>
</feature>
<dbReference type="InterPro" id="IPR051327">
    <property type="entry name" value="MATE_MepA_subfamily"/>
</dbReference>
<feature type="transmembrane region" description="Helical" evidence="10">
    <location>
        <begin position="141"/>
        <end position="159"/>
    </location>
</feature>
<evidence type="ECO:0000313" key="11">
    <source>
        <dbReference type="EMBL" id="EFV01600.1"/>
    </source>
</evidence>
<evidence type="ECO:0000256" key="6">
    <source>
        <dbReference type="ARBA" id="ARBA00022692"/>
    </source>
</evidence>
<organism evidence="11 12">
    <name type="scientific">Pseudoramibacter alactolyticus ATCC 23263</name>
    <dbReference type="NCBI Taxonomy" id="887929"/>
    <lineage>
        <taxon>Bacteria</taxon>
        <taxon>Bacillati</taxon>
        <taxon>Bacillota</taxon>
        <taxon>Clostridia</taxon>
        <taxon>Eubacteriales</taxon>
        <taxon>Eubacteriaceae</taxon>
        <taxon>Pseudoramibacter</taxon>
    </lineage>
</organism>
<dbReference type="EMBL" id="AEQN01000016">
    <property type="protein sequence ID" value="EFV01600.1"/>
    <property type="molecule type" value="Genomic_DNA"/>
</dbReference>
<keyword evidence="9" id="KW-0046">Antibiotic resistance</keyword>
<evidence type="ECO:0000256" key="8">
    <source>
        <dbReference type="ARBA" id="ARBA00023136"/>
    </source>
</evidence>
<keyword evidence="6 10" id="KW-0812">Transmembrane</keyword>
<feature type="transmembrane region" description="Helical" evidence="10">
    <location>
        <begin position="61"/>
        <end position="82"/>
    </location>
</feature>
<comment type="subcellular location">
    <subcellularLocation>
        <location evidence="1">Cell membrane</location>
        <topology evidence="1">Multi-pass membrane protein</topology>
    </subcellularLocation>
</comment>